<dbReference type="CDD" id="cd20625">
    <property type="entry name" value="CYP164-like"/>
    <property type="match status" value="1"/>
</dbReference>
<evidence type="ECO:0000313" key="7">
    <source>
        <dbReference type="EMBL" id="CAB4716846.1"/>
    </source>
</evidence>
<dbReference type="EMBL" id="CAFBMM010000030">
    <property type="protein sequence ID" value="CAB4905875.1"/>
    <property type="molecule type" value="Genomic_DNA"/>
</dbReference>
<dbReference type="PANTHER" id="PTHR46696">
    <property type="entry name" value="P450, PUTATIVE (EUROFUNG)-RELATED"/>
    <property type="match status" value="1"/>
</dbReference>
<evidence type="ECO:0000256" key="6">
    <source>
        <dbReference type="ARBA" id="ARBA00023033"/>
    </source>
</evidence>
<dbReference type="InterPro" id="IPR036396">
    <property type="entry name" value="Cyt_P450_sf"/>
</dbReference>
<sequence>MSDETTDEVFLNPFEEGFFDNPYRQYRRLREKAPVHQSPIGPWSLLGYEECARLIRDPSLSVEDRNATVSPRDIAFSEAEIEGMDRGSKAILNIDPPDHTRIRRLFSKAFTPRRIEELVDTTQSLVDTMLDEIEDRGRLDVIPDLAFPLPFAVISRMLGMPEDDSESVRDWSHTLVQVLEPMLAPEELVKVMIASENLRGRVTEVIEEKRKKPADDLLSALIAVEEQGDRLSEEELLDQVMLLYIAGHETTVNLIGNGMLALLRNPEQLNKLIKTPQLIDNGIDELLRFDSPVQFTRRVALADIEIDGNSVAAGSMIFAMLGSANHDPEHFGPNADELDLARREAPHHLSFGGGIHHCLGAVLARMEGRIGIGSLVQRFPNMELTDEPAKWNQRLVLRGLDSLPVSI</sequence>
<dbReference type="EMBL" id="CAEZYK010000011">
    <property type="protein sequence ID" value="CAB4716846.1"/>
    <property type="molecule type" value="Genomic_DNA"/>
</dbReference>
<keyword evidence="2" id="KW-0349">Heme</keyword>
<evidence type="ECO:0000256" key="5">
    <source>
        <dbReference type="ARBA" id="ARBA00023004"/>
    </source>
</evidence>
<gene>
    <name evidence="7" type="ORF">UFOPK2683_00326</name>
    <name evidence="8" type="ORF">UFOPK3605_00758</name>
    <name evidence="9" type="ORF">UFOPK3897_01045</name>
</gene>
<evidence type="ECO:0000256" key="1">
    <source>
        <dbReference type="ARBA" id="ARBA00010617"/>
    </source>
</evidence>
<dbReference type="Gene3D" id="1.10.630.10">
    <property type="entry name" value="Cytochrome P450"/>
    <property type="match status" value="1"/>
</dbReference>
<accession>A0A6J7MGK0</accession>
<dbReference type="GO" id="GO:0020037">
    <property type="term" value="F:heme binding"/>
    <property type="evidence" value="ECO:0007669"/>
    <property type="project" value="InterPro"/>
</dbReference>
<reference evidence="9" key="1">
    <citation type="submission" date="2020-05" db="EMBL/GenBank/DDBJ databases">
        <authorList>
            <person name="Chiriac C."/>
            <person name="Salcher M."/>
            <person name="Ghai R."/>
            <person name="Kavagutti S V."/>
        </authorList>
    </citation>
    <scope>NUCLEOTIDE SEQUENCE</scope>
</reference>
<dbReference type="SUPFAM" id="SSF48264">
    <property type="entry name" value="Cytochrome P450"/>
    <property type="match status" value="1"/>
</dbReference>
<keyword evidence="4" id="KW-0560">Oxidoreductase</keyword>
<keyword evidence="3" id="KW-0479">Metal-binding</keyword>
<protein>
    <submittedName>
        <fullName evidence="9">Unannotated protein</fullName>
    </submittedName>
</protein>
<dbReference type="GO" id="GO:0004497">
    <property type="term" value="F:monooxygenase activity"/>
    <property type="evidence" value="ECO:0007669"/>
    <property type="project" value="UniProtKB-KW"/>
</dbReference>
<keyword evidence="5" id="KW-0408">Iron</keyword>
<dbReference type="GO" id="GO:0016705">
    <property type="term" value="F:oxidoreductase activity, acting on paired donors, with incorporation or reduction of molecular oxygen"/>
    <property type="evidence" value="ECO:0007669"/>
    <property type="project" value="InterPro"/>
</dbReference>
<dbReference type="Pfam" id="PF00067">
    <property type="entry name" value="p450"/>
    <property type="match status" value="1"/>
</dbReference>
<evidence type="ECO:0000256" key="3">
    <source>
        <dbReference type="ARBA" id="ARBA00022723"/>
    </source>
</evidence>
<evidence type="ECO:0000313" key="8">
    <source>
        <dbReference type="EMBL" id="CAB4905875.1"/>
    </source>
</evidence>
<dbReference type="PANTHER" id="PTHR46696:SF1">
    <property type="entry name" value="CYTOCHROME P450 YJIB-RELATED"/>
    <property type="match status" value="1"/>
</dbReference>
<organism evidence="9">
    <name type="scientific">freshwater metagenome</name>
    <dbReference type="NCBI Taxonomy" id="449393"/>
    <lineage>
        <taxon>unclassified sequences</taxon>
        <taxon>metagenomes</taxon>
        <taxon>ecological metagenomes</taxon>
    </lineage>
</organism>
<evidence type="ECO:0000256" key="2">
    <source>
        <dbReference type="ARBA" id="ARBA00022617"/>
    </source>
</evidence>
<dbReference type="PROSITE" id="PS00086">
    <property type="entry name" value="CYTOCHROME_P450"/>
    <property type="match status" value="1"/>
</dbReference>
<dbReference type="InterPro" id="IPR017972">
    <property type="entry name" value="Cyt_P450_CS"/>
</dbReference>
<proteinExistence type="inferred from homology"/>
<dbReference type="FunFam" id="1.10.630.10:FF:000018">
    <property type="entry name" value="Cytochrome P450 monooxygenase"/>
    <property type="match status" value="1"/>
</dbReference>
<dbReference type="AlphaFoldDB" id="A0A6J7MGK0"/>
<evidence type="ECO:0000313" key="9">
    <source>
        <dbReference type="EMBL" id="CAB4979846.1"/>
    </source>
</evidence>
<dbReference type="PRINTS" id="PR00359">
    <property type="entry name" value="BP450"/>
</dbReference>
<evidence type="ECO:0000256" key="4">
    <source>
        <dbReference type="ARBA" id="ARBA00023002"/>
    </source>
</evidence>
<dbReference type="GO" id="GO:0005506">
    <property type="term" value="F:iron ion binding"/>
    <property type="evidence" value="ECO:0007669"/>
    <property type="project" value="InterPro"/>
</dbReference>
<name>A0A6J7MGK0_9ZZZZ</name>
<keyword evidence="6" id="KW-0503">Monooxygenase</keyword>
<dbReference type="EMBL" id="CAFBOF010000022">
    <property type="protein sequence ID" value="CAB4979846.1"/>
    <property type="molecule type" value="Genomic_DNA"/>
</dbReference>
<dbReference type="InterPro" id="IPR002397">
    <property type="entry name" value="Cyt_P450_B"/>
</dbReference>
<comment type="similarity">
    <text evidence="1">Belongs to the cytochrome P450 family.</text>
</comment>
<dbReference type="InterPro" id="IPR001128">
    <property type="entry name" value="Cyt_P450"/>
</dbReference>